<protein>
    <submittedName>
        <fullName evidence="1">Uncharacterized protein</fullName>
    </submittedName>
</protein>
<evidence type="ECO:0000313" key="1">
    <source>
        <dbReference type="EMBL" id="GAA3989641.1"/>
    </source>
</evidence>
<name>A0ABP7QY42_9SPHI</name>
<proteinExistence type="predicted"/>
<reference evidence="2" key="1">
    <citation type="journal article" date="2019" name="Int. J. Syst. Evol. Microbiol.">
        <title>The Global Catalogue of Microorganisms (GCM) 10K type strain sequencing project: providing services to taxonomists for standard genome sequencing and annotation.</title>
        <authorList>
            <consortium name="The Broad Institute Genomics Platform"/>
            <consortium name="The Broad Institute Genome Sequencing Center for Infectious Disease"/>
            <person name="Wu L."/>
            <person name="Ma J."/>
        </authorList>
    </citation>
    <scope>NUCLEOTIDE SEQUENCE [LARGE SCALE GENOMIC DNA]</scope>
    <source>
        <strain evidence="2">JCM 16601</strain>
    </source>
</reference>
<dbReference type="EMBL" id="BAAAZC010000031">
    <property type="protein sequence ID" value="GAA3989641.1"/>
    <property type="molecule type" value="Genomic_DNA"/>
</dbReference>
<comment type="caution">
    <text evidence="1">The sequence shown here is derived from an EMBL/GenBank/DDBJ whole genome shotgun (WGS) entry which is preliminary data.</text>
</comment>
<gene>
    <name evidence="1" type="ORF">GCM10022210_48710</name>
</gene>
<keyword evidence="2" id="KW-1185">Reference proteome</keyword>
<dbReference type="Proteomes" id="UP001500742">
    <property type="component" value="Unassembled WGS sequence"/>
</dbReference>
<organism evidence="1 2">
    <name type="scientific">Mucilaginibacter dorajii</name>
    <dbReference type="NCBI Taxonomy" id="692994"/>
    <lineage>
        <taxon>Bacteria</taxon>
        <taxon>Pseudomonadati</taxon>
        <taxon>Bacteroidota</taxon>
        <taxon>Sphingobacteriia</taxon>
        <taxon>Sphingobacteriales</taxon>
        <taxon>Sphingobacteriaceae</taxon>
        <taxon>Mucilaginibacter</taxon>
    </lineage>
</organism>
<evidence type="ECO:0000313" key="2">
    <source>
        <dbReference type="Proteomes" id="UP001500742"/>
    </source>
</evidence>
<sequence>MKKITLKNKKVWLGAMLSFAFVAIIGVAFAFKPEVRKAVPVNTTKAAALYWYHVDASTNETTGAYSYNDTKANVINAQSCKDNANQPICLFGSTNASLPVGTDVGTPAPDNRILQKN</sequence>
<dbReference type="RefSeq" id="WP_259086943.1">
    <property type="nucleotide sequence ID" value="NZ_BAAAZC010000031.1"/>
</dbReference>
<accession>A0ABP7QY42</accession>